<evidence type="ECO:0000256" key="2">
    <source>
        <dbReference type="ARBA" id="ARBA00005254"/>
    </source>
</evidence>
<dbReference type="Gene3D" id="1.10.12.10">
    <property type="entry name" value="Lyase 2-enoyl-coa Hydratase, Chain A, domain 2"/>
    <property type="match status" value="1"/>
</dbReference>
<dbReference type="Pfam" id="PF00378">
    <property type="entry name" value="ECH_1"/>
    <property type="match status" value="2"/>
</dbReference>
<dbReference type="Gene3D" id="3.90.226.10">
    <property type="entry name" value="2-enoyl-CoA Hydratase, Chain A, domain 1"/>
    <property type="match status" value="1"/>
</dbReference>
<evidence type="ECO:0000256" key="3">
    <source>
        <dbReference type="ARBA" id="ARBA00023140"/>
    </source>
</evidence>
<comment type="subcellular location">
    <subcellularLocation>
        <location evidence="1">Peroxisome</location>
    </subcellularLocation>
</comment>
<keyword evidence="7" id="KW-1185">Reference proteome</keyword>
<keyword evidence="3" id="KW-0576">Peroxisome</keyword>
<evidence type="ECO:0000256" key="4">
    <source>
        <dbReference type="ARBA" id="ARBA00023235"/>
    </source>
</evidence>
<protein>
    <submittedName>
        <fullName evidence="6">Enoyl-CoA hydratase-related protein</fullName>
    </submittedName>
</protein>
<evidence type="ECO:0000313" key="7">
    <source>
        <dbReference type="Proteomes" id="UP001595965"/>
    </source>
</evidence>
<comment type="similarity">
    <text evidence="2">Belongs to the enoyl-CoA hydratase/isomerase family.</text>
</comment>
<evidence type="ECO:0000256" key="1">
    <source>
        <dbReference type="ARBA" id="ARBA00004275"/>
    </source>
</evidence>
<gene>
    <name evidence="6" type="ORF">ACFO0K_04410</name>
</gene>
<dbReference type="InterPro" id="IPR051053">
    <property type="entry name" value="ECH/Chromodomain_protein"/>
</dbReference>
<comment type="caution">
    <text evidence="6">The sequence shown here is derived from an EMBL/GenBank/DDBJ whole genome shotgun (WGS) entry which is preliminary data.</text>
</comment>
<dbReference type="SUPFAM" id="SSF52096">
    <property type="entry name" value="ClpP/crotonase"/>
    <property type="match status" value="1"/>
</dbReference>
<accession>A0ABV8XTT8</accession>
<dbReference type="InterPro" id="IPR014748">
    <property type="entry name" value="Enoyl-CoA_hydra_C"/>
</dbReference>
<keyword evidence="4" id="KW-0413">Isomerase</keyword>
<dbReference type="RefSeq" id="WP_344229252.1">
    <property type="nucleotide sequence ID" value="NZ_BAAALH010000002.1"/>
</dbReference>
<dbReference type="InterPro" id="IPR029045">
    <property type="entry name" value="ClpP/crotonase-like_dom_sf"/>
</dbReference>
<organism evidence="6 7">
    <name type="scientific">Citricoccus alkalitolerans</name>
    <dbReference type="NCBI Taxonomy" id="246603"/>
    <lineage>
        <taxon>Bacteria</taxon>
        <taxon>Bacillati</taxon>
        <taxon>Actinomycetota</taxon>
        <taxon>Actinomycetes</taxon>
        <taxon>Micrococcales</taxon>
        <taxon>Micrococcaceae</taxon>
        <taxon>Citricoccus</taxon>
    </lineage>
</organism>
<reference evidence="7" key="1">
    <citation type="journal article" date="2019" name="Int. J. Syst. Evol. Microbiol.">
        <title>The Global Catalogue of Microorganisms (GCM) 10K type strain sequencing project: providing services to taxonomists for standard genome sequencing and annotation.</title>
        <authorList>
            <consortium name="The Broad Institute Genomics Platform"/>
            <consortium name="The Broad Institute Genome Sequencing Center for Infectious Disease"/>
            <person name="Wu L."/>
            <person name="Ma J."/>
        </authorList>
    </citation>
    <scope>NUCLEOTIDE SEQUENCE [LARGE SCALE GENOMIC DNA]</scope>
    <source>
        <strain evidence="7">CGMCC 1.12125</strain>
    </source>
</reference>
<dbReference type="Proteomes" id="UP001595965">
    <property type="component" value="Unassembled WGS sequence"/>
</dbReference>
<proteinExistence type="inferred from homology"/>
<dbReference type="PANTHER" id="PTHR43684:SF1">
    <property type="entry name" value="ENOYL-COA DELTA ISOMERASE 2"/>
    <property type="match status" value="1"/>
</dbReference>
<feature type="region of interest" description="Disordered" evidence="5">
    <location>
        <begin position="91"/>
        <end position="118"/>
    </location>
</feature>
<evidence type="ECO:0000313" key="6">
    <source>
        <dbReference type="EMBL" id="MFC4428920.1"/>
    </source>
</evidence>
<dbReference type="CDD" id="cd06558">
    <property type="entry name" value="crotonase-like"/>
    <property type="match status" value="1"/>
</dbReference>
<dbReference type="PANTHER" id="PTHR43684">
    <property type="match status" value="1"/>
</dbReference>
<sequence>MAQELMHHTGHESTQDVVVEMQDAVLTITLNRSAKKNALTEAMYGMLADAIERADSDAAVRVVLLRAEGDIFSAGNDLADFSRLAEQIAGTPADQTATEPAGVATTESADPTGPSAPASGITGQMNVWRFLHALAACTTPMVAAVQGKAVGVGTTMLLHADYVVLAEDAQLITPFVDLALVPEAASTLLLPQRIGHVRAFAMFSLAEPLDAAEAVATGLANRMVPADALQDTAWQVAAALATKPAGSLTATKRLMRDAAAVSPVIDREVAVFTELLAGPEAREAFAAFAKRRSPDFSRFS</sequence>
<name>A0ABV8XTT8_9MICC</name>
<dbReference type="EMBL" id="JBHSEN010000001">
    <property type="protein sequence ID" value="MFC4428920.1"/>
    <property type="molecule type" value="Genomic_DNA"/>
</dbReference>
<evidence type="ECO:0000256" key="5">
    <source>
        <dbReference type="SAM" id="MobiDB-lite"/>
    </source>
</evidence>
<dbReference type="InterPro" id="IPR001753">
    <property type="entry name" value="Enoyl-CoA_hydra/iso"/>
</dbReference>